<dbReference type="Pfam" id="PF13188">
    <property type="entry name" value="PAS_8"/>
    <property type="match status" value="1"/>
</dbReference>
<dbReference type="Gene3D" id="3.30.450.20">
    <property type="entry name" value="PAS domain"/>
    <property type="match status" value="5"/>
</dbReference>
<evidence type="ECO:0000259" key="6">
    <source>
        <dbReference type="PROSITE" id="PS50112"/>
    </source>
</evidence>
<dbReference type="PANTHER" id="PTHR43304">
    <property type="entry name" value="PHYTOCHROME-LIKE PROTEIN CPH1"/>
    <property type="match status" value="1"/>
</dbReference>
<dbReference type="PANTHER" id="PTHR43304:SF1">
    <property type="entry name" value="PAC DOMAIN-CONTAINING PROTEIN"/>
    <property type="match status" value="1"/>
</dbReference>
<evidence type="ECO:0000313" key="9">
    <source>
        <dbReference type="Proteomes" id="UP001302349"/>
    </source>
</evidence>
<evidence type="ECO:0000313" key="8">
    <source>
        <dbReference type="EMBL" id="WOK08236.1"/>
    </source>
</evidence>
<feature type="domain" description="PAS" evidence="6">
    <location>
        <begin position="391"/>
        <end position="425"/>
    </location>
</feature>
<dbReference type="EC" id="2.7.13.3" evidence="2"/>
<evidence type="ECO:0000256" key="4">
    <source>
        <dbReference type="ARBA" id="ARBA00022679"/>
    </source>
</evidence>
<dbReference type="SMART" id="SM00091">
    <property type="entry name" value="PAS"/>
    <property type="match status" value="3"/>
</dbReference>
<evidence type="ECO:0000256" key="1">
    <source>
        <dbReference type="ARBA" id="ARBA00000085"/>
    </source>
</evidence>
<dbReference type="Pfam" id="PF13426">
    <property type="entry name" value="PAS_9"/>
    <property type="match status" value="1"/>
</dbReference>
<accession>A0ABZ0IU19</accession>
<protein>
    <recommendedName>
        <fullName evidence="2">histidine kinase</fullName>
        <ecNumber evidence="2">2.7.13.3</ecNumber>
    </recommendedName>
</protein>
<dbReference type="PROSITE" id="PS50113">
    <property type="entry name" value="PAC"/>
    <property type="match status" value="1"/>
</dbReference>
<dbReference type="SUPFAM" id="SSF55785">
    <property type="entry name" value="PYP-like sensor domain (PAS domain)"/>
    <property type="match status" value="4"/>
</dbReference>
<keyword evidence="9" id="KW-1185">Reference proteome</keyword>
<dbReference type="RefSeq" id="WP_317490879.1">
    <property type="nucleotide sequence ID" value="NZ_CP136051.1"/>
</dbReference>
<evidence type="ECO:0000259" key="7">
    <source>
        <dbReference type="PROSITE" id="PS50113"/>
    </source>
</evidence>
<evidence type="ECO:0000256" key="5">
    <source>
        <dbReference type="ARBA" id="ARBA00022777"/>
    </source>
</evidence>
<dbReference type="CDD" id="cd00130">
    <property type="entry name" value="PAS"/>
    <property type="match status" value="3"/>
</dbReference>
<dbReference type="InterPro" id="IPR000014">
    <property type="entry name" value="PAS"/>
</dbReference>
<proteinExistence type="predicted"/>
<organism evidence="8 9">
    <name type="scientific">Imperialibacter roseus</name>
    <dbReference type="NCBI Taxonomy" id="1324217"/>
    <lineage>
        <taxon>Bacteria</taxon>
        <taxon>Pseudomonadati</taxon>
        <taxon>Bacteroidota</taxon>
        <taxon>Cytophagia</taxon>
        <taxon>Cytophagales</taxon>
        <taxon>Flammeovirgaceae</taxon>
        <taxon>Imperialibacter</taxon>
    </lineage>
</organism>
<name>A0ABZ0IU19_9BACT</name>
<feature type="domain" description="PAS" evidence="6">
    <location>
        <begin position="137"/>
        <end position="207"/>
    </location>
</feature>
<feature type="domain" description="PAS" evidence="6">
    <location>
        <begin position="525"/>
        <end position="574"/>
    </location>
</feature>
<dbReference type="PROSITE" id="PS50112">
    <property type="entry name" value="PAS"/>
    <property type="match status" value="3"/>
</dbReference>
<gene>
    <name evidence="8" type="ORF">RT717_06250</name>
</gene>
<evidence type="ECO:0000256" key="2">
    <source>
        <dbReference type="ARBA" id="ARBA00012438"/>
    </source>
</evidence>
<dbReference type="InterPro" id="IPR000700">
    <property type="entry name" value="PAS-assoc_C"/>
</dbReference>
<reference evidence="8 9" key="1">
    <citation type="journal article" date="2023" name="Microbiol. Resour. Announc.">
        <title>Complete Genome Sequence of Imperialibacter roseus strain P4T.</title>
        <authorList>
            <person name="Tizabi D.R."/>
            <person name="Bachvaroff T."/>
            <person name="Hill R.T."/>
        </authorList>
    </citation>
    <scope>NUCLEOTIDE SEQUENCE [LARGE SCALE GENOMIC DNA]</scope>
    <source>
        <strain evidence="8 9">P4T</strain>
    </source>
</reference>
<evidence type="ECO:0000256" key="3">
    <source>
        <dbReference type="ARBA" id="ARBA00022553"/>
    </source>
</evidence>
<dbReference type="InterPro" id="IPR013655">
    <property type="entry name" value="PAS_fold_3"/>
</dbReference>
<dbReference type="InterPro" id="IPR035965">
    <property type="entry name" value="PAS-like_dom_sf"/>
</dbReference>
<dbReference type="Pfam" id="PF08447">
    <property type="entry name" value="PAS_3"/>
    <property type="match status" value="2"/>
</dbReference>
<sequence>MKRSRGTPTNTGKETEINESIKATMSNPYHGVALIDKDYSIQKFNPHFESYFSQITGIAPRRGLSVINSLFAKNKEATSSLFEQALSEQDEISGISIKDTHYSIRLEPALDRKGNLIGAFLYLISENDASDSEPTKVQMNFQALLETSGDAVIVFSPEGKPIYVSPSVENILGYTPEETMLLDIYSSLHPDDVPGNQKVMEKAILNPGIPIKGHRSRIIHKDGSYHLYDSTVVNLLNDPSIGGIVDNIKEVTEPTPFGGLDAKFTNLYLNAIEDSKIGVWEIDLISGKSVRNRIHDQSFGYSEELAQWDLPTLLQHIHVKDRLAAKEVFEAAKTDGSFDFEARVIWPDQSVHWLALKGTYVKSSETRTEKLSGSVIDITLRRNNFQALLNSESRLKSIIDNISEGLVIANKGGRLLYWNAAAIKMHDFMSLQSPPQNFTELLKYFRVEQLNGKYLPVSKWPLPRLLNNENVDGLEVRVRSIKNRWAKIFRYNGGSFADREGNLVYFLTISDRTELSNIKKHLRDSEERFLDAFHASPVALCITSNKDAICLEINKNAEELLGYSYEEYTGKPILTLNGVPLAEIKKIFSRKGEPSKSRESKLSISTKRGQKRLILFSVEQVMLNGEECRLTVFVDITNSK</sequence>
<dbReference type="Proteomes" id="UP001302349">
    <property type="component" value="Chromosome"/>
</dbReference>
<dbReference type="EMBL" id="CP136051">
    <property type="protein sequence ID" value="WOK08236.1"/>
    <property type="molecule type" value="Genomic_DNA"/>
</dbReference>
<keyword evidence="5" id="KW-0418">Kinase</keyword>
<keyword evidence="3" id="KW-0597">Phosphoprotein</keyword>
<dbReference type="NCBIfam" id="TIGR00229">
    <property type="entry name" value="sensory_box"/>
    <property type="match status" value="2"/>
</dbReference>
<comment type="catalytic activity">
    <reaction evidence="1">
        <text>ATP + protein L-histidine = ADP + protein N-phospho-L-histidine.</text>
        <dbReference type="EC" id="2.7.13.3"/>
    </reaction>
</comment>
<keyword evidence="4" id="KW-0808">Transferase</keyword>
<feature type="domain" description="PAC" evidence="7">
    <location>
        <begin position="338"/>
        <end position="390"/>
    </location>
</feature>
<dbReference type="InterPro" id="IPR052162">
    <property type="entry name" value="Sensor_kinase/Photoreceptor"/>
</dbReference>